<dbReference type="InterPro" id="IPR052777">
    <property type="entry name" value="Acetyltransferase_Enz"/>
</dbReference>
<dbReference type="Gene3D" id="3.40.630.30">
    <property type="match status" value="1"/>
</dbReference>
<reference evidence="2 3" key="1">
    <citation type="submission" date="2024-03" db="EMBL/GenBank/DDBJ databases">
        <title>Human intestinal bacterial collection.</title>
        <authorList>
            <person name="Pauvert C."/>
            <person name="Hitch T.C.A."/>
            <person name="Clavel T."/>
        </authorList>
    </citation>
    <scope>NUCLEOTIDE SEQUENCE [LARGE SCALE GENOMIC DNA]</scope>
    <source>
        <strain evidence="2 3">CLA-SR-H024</strain>
    </source>
</reference>
<sequence length="165" mass="19133">MAVGNKENTIEFKRILDDGMMEEVKKLFLEYAHSLNIDLDFQGFDTELNTLPGKYAPPDGIIIVAMVNEKVAGCVALRNFKDGIAEMKRLYVRDEFKGYRIGKGLIKVIIDEAKRLKYEYIRLDTLSTMKKAQSLYESMGFYDIEPYVYNPIKEARFMELDLKSY</sequence>
<accession>A0ABV1F6X9</accession>
<dbReference type="PANTHER" id="PTHR43305:SF1">
    <property type="entry name" value="FAMILY N-ACETYLTRANSFERASE, PUTATIVE (AFU_ORTHOLOGUE AFUA_2G01380)-RELATED"/>
    <property type="match status" value="1"/>
</dbReference>
<gene>
    <name evidence="2" type="ORF">WMO63_22730</name>
</gene>
<dbReference type="EMBL" id="JBBMFN010000107">
    <property type="protein sequence ID" value="MEQ2468471.1"/>
    <property type="molecule type" value="Genomic_DNA"/>
</dbReference>
<keyword evidence="3" id="KW-1185">Reference proteome</keyword>
<dbReference type="CDD" id="cd04301">
    <property type="entry name" value="NAT_SF"/>
    <property type="match status" value="1"/>
</dbReference>
<evidence type="ECO:0000259" key="1">
    <source>
        <dbReference type="PROSITE" id="PS51186"/>
    </source>
</evidence>
<dbReference type="InterPro" id="IPR000182">
    <property type="entry name" value="GNAT_dom"/>
</dbReference>
<dbReference type="SUPFAM" id="SSF55729">
    <property type="entry name" value="Acyl-CoA N-acyltransferases (Nat)"/>
    <property type="match status" value="1"/>
</dbReference>
<name>A0ABV1F6X9_9BACI</name>
<dbReference type="RefSeq" id="WP_349205468.1">
    <property type="nucleotide sequence ID" value="NZ_JBBMFN010000107.1"/>
</dbReference>
<dbReference type="PROSITE" id="PS51186">
    <property type="entry name" value="GNAT"/>
    <property type="match status" value="1"/>
</dbReference>
<dbReference type="PANTHER" id="PTHR43305">
    <property type="entry name" value="FAMILY N-ACETYLTRANSFERASE, PUTATIVE (AFU_ORTHOLOGUE AFUA_2G01380)-RELATED"/>
    <property type="match status" value="1"/>
</dbReference>
<dbReference type="Proteomes" id="UP001465426">
    <property type="component" value="Unassembled WGS sequence"/>
</dbReference>
<dbReference type="InterPro" id="IPR016181">
    <property type="entry name" value="Acyl_CoA_acyltransferase"/>
</dbReference>
<protein>
    <submittedName>
        <fullName evidence="2">GNAT family N-acetyltransferase</fullName>
    </submittedName>
</protein>
<evidence type="ECO:0000313" key="3">
    <source>
        <dbReference type="Proteomes" id="UP001465426"/>
    </source>
</evidence>
<organism evidence="2 3">
    <name type="scientific">Niallia hominis</name>
    <dbReference type="NCBI Taxonomy" id="3133173"/>
    <lineage>
        <taxon>Bacteria</taxon>
        <taxon>Bacillati</taxon>
        <taxon>Bacillota</taxon>
        <taxon>Bacilli</taxon>
        <taxon>Bacillales</taxon>
        <taxon>Bacillaceae</taxon>
        <taxon>Niallia</taxon>
    </lineage>
</organism>
<proteinExistence type="predicted"/>
<comment type="caution">
    <text evidence="2">The sequence shown here is derived from an EMBL/GenBank/DDBJ whole genome shotgun (WGS) entry which is preliminary data.</text>
</comment>
<evidence type="ECO:0000313" key="2">
    <source>
        <dbReference type="EMBL" id="MEQ2468471.1"/>
    </source>
</evidence>
<feature type="domain" description="N-acetyltransferase" evidence="1">
    <location>
        <begin position="22"/>
        <end position="163"/>
    </location>
</feature>
<dbReference type="Pfam" id="PF00583">
    <property type="entry name" value="Acetyltransf_1"/>
    <property type="match status" value="1"/>
</dbReference>